<evidence type="ECO:0000313" key="3">
    <source>
        <dbReference type="Proteomes" id="UP000828390"/>
    </source>
</evidence>
<keyword evidence="3" id="KW-1185">Reference proteome</keyword>
<dbReference type="EMBL" id="JAIWYP010000007">
    <property type="protein sequence ID" value="KAH3795848.1"/>
    <property type="molecule type" value="Genomic_DNA"/>
</dbReference>
<dbReference type="AlphaFoldDB" id="A0A9D4FBL9"/>
<dbReference type="Proteomes" id="UP000828390">
    <property type="component" value="Unassembled WGS sequence"/>
</dbReference>
<reference evidence="2" key="2">
    <citation type="submission" date="2020-11" db="EMBL/GenBank/DDBJ databases">
        <authorList>
            <person name="McCartney M.A."/>
            <person name="Auch B."/>
            <person name="Kono T."/>
            <person name="Mallez S."/>
            <person name="Becker A."/>
            <person name="Gohl D.M."/>
            <person name="Silverstein K.A.T."/>
            <person name="Koren S."/>
            <person name="Bechman K.B."/>
            <person name="Herman A."/>
            <person name="Abrahante J.E."/>
            <person name="Garbe J."/>
        </authorList>
    </citation>
    <scope>NUCLEOTIDE SEQUENCE</scope>
    <source>
        <strain evidence="2">Duluth1</strain>
        <tissue evidence="2">Whole animal</tissue>
    </source>
</reference>
<protein>
    <submittedName>
        <fullName evidence="2">Uncharacterized protein</fullName>
    </submittedName>
</protein>
<evidence type="ECO:0000313" key="2">
    <source>
        <dbReference type="EMBL" id="KAH3795848.1"/>
    </source>
</evidence>
<gene>
    <name evidence="2" type="ORF">DPMN_149410</name>
</gene>
<reference evidence="2" key="1">
    <citation type="journal article" date="2019" name="bioRxiv">
        <title>The Genome of the Zebra Mussel, Dreissena polymorpha: A Resource for Invasive Species Research.</title>
        <authorList>
            <person name="McCartney M.A."/>
            <person name="Auch B."/>
            <person name="Kono T."/>
            <person name="Mallez S."/>
            <person name="Zhang Y."/>
            <person name="Obille A."/>
            <person name="Becker A."/>
            <person name="Abrahante J.E."/>
            <person name="Garbe J."/>
            <person name="Badalamenti J.P."/>
            <person name="Herman A."/>
            <person name="Mangelson H."/>
            <person name="Liachko I."/>
            <person name="Sullivan S."/>
            <person name="Sone E.D."/>
            <person name="Koren S."/>
            <person name="Silverstein K.A.T."/>
            <person name="Beckman K.B."/>
            <person name="Gohl D.M."/>
        </authorList>
    </citation>
    <scope>NUCLEOTIDE SEQUENCE</scope>
    <source>
        <strain evidence="2">Duluth1</strain>
        <tissue evidence="2">Whole animal</tissue>
    </source>
</reference>
<evidence type="ECO:0000256" key="1">
    <source>
        <dbReference type="SAM" id="MobiDB-lite"/>
    </source>
</evidence>
<sequence>MHDTSVFLEHGGGSTTTADEDIYEPKHANDAFPETSTDKKDQLACVKDGNSIQQGI</sequence>
<proteinExistence type="predicted"/>
<organism evidence="2 3">
    <name type="scientific">Dreissena polymorpha</name>
    <name type="common">Zebra mussel</name>
    <name type="synonym">Mytilus polymorpha</name>
    <dbReference type="NCBI Taxonomy" id="45954"/>
    <lineage>
        <taxon>Eukaryota</taxon>
        <taxon>Metazoa</taxon>
        <taxon>Spiralia</taxon>
        <taxon>Lophotrochozoa</taxon>
        <taxon>Mollusca</taxon>
        <taxon>Bivalvia</taxon>
        <taxon>Autobranchia</taxon>
        <taxon>Heteroconchia</taxon>
        <taxon>Euheterodonta</taxon>
        <taxon>Imparidentia</taxon>
        <taxon>Neoheterodontei</taxon>
        <taxon>Myida</taxon>
        <taxon>Dreissenoidea</taxon>
        <taxon>Dreissenidae</taxon>
        <taxon>Dreissena</taxon>
    </lineage>
</organism>
<comment type="caution">
    <text evidence="2">The sequence shown here is derived from an EMBL/GenBank/DDBJ whole genome shotgun (WGS) entry which is preliminary data.</text>
</comment>
<name>A0A9D4FBL9_DREPO</name>
<feature type="region of interest" description="Disordered" evidence="1">
    <location>
        <begin position="1"/>
        <end position="56"/>
    </location>
</feature>
<accession>A0A9D4FBL9</accession>